<dbReference type="Gene3D" id="3.40.50.170">
    <property type="entry name" value="Formyl transferase, N-terminal domain"/>
    <property type="match status" value="1"/>
</dbReference>
<evidence type="ECO:0000313" key="10">
    <source>
        <dbReference type="Proteomes" id="UP000504617"/>
    </source>
</evidence>
<dbReference type="GeneID" id="106546640"/>
<dbReference type="Proteomes" id="UP000504617">
    <property type="component" value="Unplaced"/>
</dbReference>
<evidence type="ECO:0000256" key="2">
    <source>
        <dbReference type="ARBA" id="ARBA00012254"/>
    </source>
</evidence>
<keyword evidence="10" id="KW-1185">Reference proteome</keyword>
<keyword evidence="4" id="KW-0658">Purine biosynthesis</keyword>
<reference evidence="11" key="1">
    <citation type="submission" date="2025-08" db="UniProtKB">
        <authorList>
            <consortium name="RefSeq"/>
        </authorList>
    </citation>
    <scope>IDENTIFICATION</scope>
    <source>
        <tissue evidence="11">Skeletal muscle</tissue>
    </source>
</reference>
<evidence type="ECO:0000259" key="9">
    <source>
        <dbReference type="Pfam" id="PF00551"/>
    </source>
</evidence>
<evidence type="ECO:0000256" key="8">
    <source>
        <dbReference type="ARBA" id="ARBA00047664"/>
    </source>
</evidence>
<dbReference type="SUPFAM" id="SSF53328">
    <property type="entry name" value="Formyltransferase"/>
    <property type="match status" value="1"/>
</dbReference>
<accession>A0A6I9XXX6</accession>
<dbReference type="EC" id="2.1.2.2" evidence="2"/>
<feature type="domain" description="Formyl transferase N-terminal" evidence="9">
    <location>
        <begin position="13"/>
        <end position="91"/>
    </location>
</feature>
<gene>
    <name evidence="11" type="primary">LOC106546640</name>
</gene>
<proteinExistence type="inferred from homology"/>
<dbReference type="GO" id="GO:0005737">
    <property type="term" value="C:cytoplasm"/>
    <property type="evidence" value="ECO:0007669"/>
    <property type="project" value="TreeGrafter"/>
</dbReference>
<dbReference type="PANTHER" id="PTHR43369:SF2">
    <property type="entry name" value="PHOSPHORIBOSYLGLYCINAMIDE FORMYLTRANSFERASE"/>
    <property type="match status" value="1"/>
</dbReference>
<dbReference type="OrthoDB" id="2018833at2759"/>
<evidence type="ECO:0000256" key="5">
    <source>
        <dbReference type="ARBA" id="ARBA00038440"/>
    </source>
</evidence>
<comment type="catalytic activity">
    <reaction evidence="8">
        <text>N(1)-(5-phospho-beta-D-ribosyl)glycinamide + (6R)-10-formyltetrahydrofolate = N(2)-formyl-N(1)-(5-phospho-beta-D-ribosyl)glycinamide + (6S)-5,6,7,8-tetrahydrofolate + H(+)</text>
        <dbReference type="Rhea" id="RHEA:15053"/>
        <dbReference type="ChEBI" id="CHEBI:15378"/>
        <dbReference type="ChEBI" id="CHEBI:57453"/>
        <dbReference type="ChEBI" id="CHEBI:143788"/>
        <dbReference type="ChEBI" id="CHEBI:147286"/>
        <dbReference type="ChEBI" id="CHEBI:195366"/>
        <dbReference type="EC" id="2.1.2.2"/>
    </reaction>
</comment>
<sequence>MNLTAMYCLFSLGKILNVHPSLLPSFKGSNAHKLVLEAGVRVTGCTVHFVAEEVDAGAIIFQEAVPVKIGDTEEILSERVKEAEHKAFPAAMQLVASGAVQLGRDGKLCWNLEKHN</sequence>
<dbReference type="InterPro" id="IPR002376">
    <property type="entry name" value="Formyl_transf_N"/>
</dbReference>
<evidence type="ECO:0000313" key="11">
    <source>
        <dbReference type="RefSeq" id="XP_013919027.1"/>
    </source>
</evidence>
<dbReference type="RefSeq" id="XP_013919027.1">
    <property type="nucleotide sequence ID" value="XM_014063552.1"/>
</dbReference>
<dbReference type="KEGG" id="tsr:106546640"/>
<dbReference type="GO" id="GO:0004644">
    <property type="term" value="F:phosphoribosylglycinamide formyltransferase activity"/>
    <property type="evidence" value="ECO:0007669"/>
    <property type="project" value="UniProtKB-EC"/>
</dbReference>
<comment type="pathway">
    <text evidence="1">Purine metabolism; IMP biosynthesis via de novo pathway; N(2)-formyl-N(1)-(5-phospho-D-ribosyl)glycinamide from N(1)-(5-phospho-D-ribosyl)glycinamide (10-formyl THF route): step 1/1.</text>
</comment>
<dbReference type="PROSITE" id="PS00373">
    <property type="entry name" value="GART"/>
    <property type="match status" value="1"/>
</dbReference>
<evidence type="ECO:0000256" key="6">
    <source>
        <dbReference type="ARBA" id="ARBA00041324"/>
    </source>
</evidence>
<dbReference type="InterPro" id="IPR001555">
    <property type="entry name" value="GART_AS"/>
</dbReference>
<comment type="similarity">
    <text evidence="5">Belongs to the GART family.</text>
</comment>
<evidence type="ECO:0000256" key="7">
    <source>
        <dbReference type="ARBA" id="ARBA00041682"/>
    </source>
</evidence>
<dbReference type="InterPro" id="IPR036477">
    <property type="entry name" value="Formyl_transf_N_sf"/>
</dbReference>
<dbReference type="GO" id="GO:0006189">
    <property type="term" value="P:'de novo' IMP biosynthetic process"/>
    <property type="evidence" value="ECO:0007669"/>
    <property type="project" value="TreeGrafter"/>
</dbReference>
<dbReference type="PANTHER" id="PTHR43369">
    <property type="entry name" value="PHOSPHORIBOSYLGLYCINAMIDE FORMYLTRANSFERASE"/>
    <property type="match status" value="1"/>
</dbReference>
<evidence type="ECO:0000256" key="1">
    <source>
        <dbReference type="ARBA" id="ARBA00005054"/>
    </source>
</evidence>
<dbReference type="Pfam" id="PF00551">
    <property type="entry name" value="Formyl_trans_N"/>
    <property type="match status" value="1"/>
</dbReference>
<organism evidence="10 11">
    <name type="scientific">Thamnophis sirtalis</name>
    <dbReference type="NCBI Taxonomy" id="35019"/>
    <lineage>
        <taxon>Eukaryota</taxon>
        <taxon>Metazoa</taxon>
        <taxon>Chordata</taxon>
        <taxon>Craniata</taxon>
        <taxon>Vertebrata</taxon>
        <taxon>Euteleostomi</taxon>
        <taxon>Lepidosauria</taxon>
        <taxon>Squamata</taxon>
        <taxon>Bifurcata</taxon>
        <taxon>Unidentata</taxon>
        <taxon>Episquamata</taxon>
        <taxon>Toxicofera</taxon>
        <taxon>Serpentes</taxon>
        <taxon>Colubroidea</taxon>
        <taxon>Colubridae</taxon>
        <taxon>Natricinae</taxon>
        <taxon>Thamnophis</taxon>
    </lineage>
</organism>
<dbReference type="AlphaFoldDB" id="A0A6I9XXX6"/>
<keyword evidence="3" id="KW-0808">Transferase</keyword>
<protein>
    <recommendedName>
        <fullName evidence="2">phosphoribosylglycinamide formyltransferase 1</fullName>
        <ecNumber evidence="2">2.1.2.2</ecNumber>
    </recommendedName>
    <alternativeName>
        <fullName evidence="7">5'-phosphoribosylglycinamide transformylase</fullName>
    </alternativeName>
    <alternativeName>
        <fullName evidence="6">GAR transformylase</fullName>
    </alternativeName>
</protein>
<evidence type="ECO:0000256" key="4">
    <source>
        <dbReference type="ARBA" id="ARBA00022755"/>
    </source>
</evidence>
<evidence type="ECO:0000256" key="3">
    <source>
        <dbReference type="ARBA" id="ARBA00022679"/>
    </source>
</evidence>
<name>A0A6I9XXX6_9SAUR</name>